<dbReference type="InterPro" id="IPR011545">
    <property type="entry name" value="DEAD/DEAH_box_helicase_dom"/>
</dbReference>
<proteinExistence type="predicted"/>
<evidence type="ECO:0000313" key="6">
    <source>
        <dbReference type="Proteomes" id="UP001589867"/>
    </source>
</evidence>
<dbReference type="Pfam" id="PF00271">
    <property type="entry name" value="Helicase_C"/>
    <property type="match status" value="1"/>
</dbReference>
<dbReference type="GO" id="GO:0004386">
    <property type="term" value="F:helicase activity"/>
    <property type="evidence" value="ECO:0007669"/>
    <property type="project" value="UniProtKB-KW"/>
</dbReference>
<dbReference type="InterPro" id="IPR014001">
    <property type="entry name" value="Helicase_ATP-bd"/>
</dbReference>
<name>A0ABV6MEL5_9ACTN</name>
<protein>
    <submittedName>
        <fullName evidence="5">DEAD/DEAH box helicase</fullName>
    </submittedName>
</protein>
<dbReference type="Gene3D" id="3.40.50.300">
    <property type="entry name" value="P-loop containing nucleotide triphosphate hydrolases"/>
    <property type="match status" value="2"/>
</dbReference>
<dbReference type="PANTHER" id="PTHR47962:SF5">
    <property type="entry name" value="ATP-DEPENDENT HELICASE LHR-RELATED"/>
    <property type="match status" value="1"/>
</dbReference>
<dbReference type="SUPFAM" id="SSF52540">
    <property type="entry name" value="P-loop containing nucleoside triphosphate hydrolases"/>
    <property type="match status" value="1"/>
</dbReference>
<dbReference type="SMART" id="SM00490">
    <property type="entry name" value="HELICc"/>
    <property type="match status" value="1"/>
</dbReference>
<feature type="domain" description="Helicase C-terminal" evidence="4">
    <location>
        <begin position="239"/>
        <end position="389"/>
    </location>
</feature>
<comment type="caution">
    <text evidence="5">The sequence shown here is derived from an EMBL/GenBank/DDBJ whole genome shotgun (WGS) entry which is preliminary data.</text>
</comment>
<keyword evidence="6" id="KW-1185">Reference proteome</keyword>
<keyword evidence="5" id="KW-0347">Helicase</keyword>
<keyword evidence="2" id="KW-0067">ATP-binding</keyword>
<gene>
    <name evidence="5" type="ORF">ACFFIA_34860</name>
</gene>
<dbReference type="PROSITE" id="PS51194">
    <property type="entry name" value="HELICASE_CTER"/>
    <property type="match status" value="1"/>
</dbReference>
<organism evidence="5 6">
    <name type="scientific">Phytohabitans kaempferiae</name>
    <dbReference type="NCBI Taxonomy" id="1620943"/>
    <lineage>
        <taxon>Bacteria</taxon>
        <taxon>Bacillati</taxon>
        <taxon>Actinomycetota</taxon>
        <taxon>Actinomycetes</taxon>
        <taxon>Micromonosporales</taxon>
        <taxon>Micromonosporaceae</taxon>
    </lineage>
</organism>
<evidence type="ECO:0000313" key="5">
    <source>
        <dbReference type="EMBL" id="MFC0532813.1"/>
    </source>
</evidence>
<keyword evidence="1" id="KW-0547">Nucleotide-binding</keyword>
<sequence length="698" mass="76595">MTGIDRLHPSVVHHIVNTLGWPSLRPLQEMAIEPLTDGADALLLAPTAGGKTEAAVFPILTAMIENGWRGLSVLYVCPLRALLNNLHPRVDAYARWVGRDAGLWHGDTTQTQRRRMRVERPDILLTTPESIESLLVSSLVNPCEFFADVRTVIVDEVHAFAGDDRGWHLLAVLERLGRLAGRPLQRIGLSATVGNPEQLLGWLQGAGAANRPAVVLAGTSPATAPAAEVGLDYVGSMPNAATVISALHQGEKRLVFCETRSQVEALALALRGKSVTTFVSHSSLSAQERHEAEKAFAEARDCVIVSTSTLELGIDVGDLDRVIQIDAPRTVASFLQRLGRTGRRAGSSRNTLFLATRRDALLRAAGLLSLWRDGFVEPVQAPPSPRHISAQQLLALCLQEGRVGENVWREWWGDLPIFDDTASEVARWLVETGHLEHDGGMLFIGPEAERQYGRRNFMELLAVFTAAPQFVVLYGRHEVGAADPLMLMRKTEGPRVLALGGRAWRVTHVDWNRHRCYVEPSDLPARSLWQGALPPESYELSQAQRSVLLGKTPDVELSQRAEKALGTLRQESSHQVWESGTVIERRDDELCWWTWAGGRGNATLAAALEHVVEADERPENHCLRLRAEIGRKEFRTALDEVMAGELPPPVIAEEAVRGLKFAEALPPDLAASTLAARLSDEPAARQIGSAALRWSSPQ</sequence>
<dbReference type="Proteomes" id="UP001589867">
    <property type="component" value="Unassembled WGS sequence"/>
</dbReference>
<dbReference type="RefSeq" id="WP_377259593.1">
    <property type="nucleotide sequence ID" value="NZ_JBHLUH010000077.1"/>
</dbReference>
<dbReference type="InterPro" id="IPR027417">
    <property type="entry name" value="P-loop_NTPase"/>
</dbReference>
<evidence type="ECO:0000256" key="1">
    <source>
        <dbReference type="ARBA" id="ARBA00022741"/>
    </source>
</evidence>
<evidence type="ECO:0000259" key="4">
    <source>
        <dbReference type="PROSITE" id="PS51194"/>
    </source>
</evidence>
<reference evidence="5 6" key="1">
    <citation type="submission" date="2024-09" db="EMBL/GenBank/DDBJ databases">
        <authorList>
            <person name="Sun Q."/>
            <person name="Mori K."/>
        </authorList>
    </citation>
    <scope>NUCLEOTIDE SEQUENCE [LARGE SCALE GENOMIC DNA]</scope>
    <source>
        <strain evidence="5 6">TBRC 3947</strain>
    </source>
</reference>
<accession>A0ABV6MEL5</accession>
<dbReference type="Pfam" id="PF00270">
    <property type="entry name" value="DEAD"/>
    <property type="match status" value="1"/>
</dbReference>
<feature type="domain" description="Helicase ATP-binding" evidence="3">
    <location>
        <begin position="32"/>
        <end position="204"/>
    </location>
</feature>
<evidence type="ECO:0000259" key="3">
    <source>
        <dbReference type="PROSITE" id="PS51192"/>
    </source>
</evidence>
<evidence type="ECO:0000256" key="2">
    <source>
        <dbReference type="ARBA" id="ARBA00022840"/>
    </source>
</evidence>
<dbReference type="SMART" id="SM00487">
    <property type="entry name" value="DEXDc"/>
    <property type="match status" value="1"/>
</dbReference>
<dbReference type="EMBL" id="JBHLUH010000077">
    <property type="protein sequence ID" value="MFC0532813.1"/>
    <property type="molecule type" value="Genomic_DNA"/>
</dbReference>
<keyword evidence="5" id="KW-0378">Hydrolase</keyword>
<dbReference type="InterPro" id="IPR001650">
    <property type="entry name" value="Helicase_C-like"/>
</dbReference>
<dbReference type="InterPro" id="IPR052511">
    <property type="entry name" value="ATP-dep_Helicase"/>
</dbReference>
<dbReference type="PANTHER" id="PTHR47962">
    <property type="entry name" value="ATP-DEPENDENT HELICASE LHR-RELATED-RELATED"/>
    <property type="match status" value="1"/>
</dbReference>
<dbReference type="PROSITE" id="PS51192">
    <property type="entry name" value="HELICASE_ATP_BIND_1"/>
    <property type="match status" value="1"/>
</dbReference>